<proteinExistence type="predicted"/>
<protein>
    <submittedName>
        <fullName evidence="2">Uncharacterized protein</fullName>
    </submittedName>
</protein>
<reference evidence="2" key="1">
    <citation type="submission" date="2025-08" db="UniProtKB">
        <authorList>
            <consortium name="Ensembl"/>
        </authorList>
    </citation>
    <scope>IDENTIFICATION</scope>
</reference>
<keyword evidence="3" id="KW-1185">Reference proteome</keyword>
<organism evidence="2 3">
    <name type="scientific">Neogobius melanostomus</name>
    <name type="common">round goby</name>
    <dbReference type="NCBI Taxonomy" id="47308"/>
    <lineage>
        <taxon>Eukaryota</taxon>
        <taxon>Metazoa</taxon>
        <taxon>Chordata</taxon>
        <taxon>Craniata</taxon>
        <taxon>Vertebrata</taxon>
        <taxon>Euteleostomi</taxon>
        <taxon>Actinopterygii</taxon>
        <taxon>Neopterygii</taxon>
        <taxon>Teleostei</taxon>
        <taxon>Neoteleostei</taxon>
        <taxon>Acanthomorphata</taxon>
        <taxon>Gobiaria</taxon>
        <taxon>Gobiiformes</taxon>
        <taxon>Gobioidei</taxon>
        <taxon>Gobiidae</taxon>
        <taxon>Benthophilinae</taxon>
        <taxon>Neogobiini</taxon>
        <taxon>Neogobius</taxon>
    </lineage>
</organism>
<evidence type="ECO:0000313" key="3">
    <source>
        <dbReference type="Proteomes" id="UP000694523"/>
    </source>
</evidence>
<dbReference type="AlphaFoldDB" id="A0A8C6UJ88"/>
<feature type="transmembrane region" description="Helical" evidence="1">
    <location>
        <begin position="70"/>
        <end position="88"/>
    </location>
</feature>
<keyword evidence="1" id="KW-0472">Membrane</keyword>
<sequence length="89" mass="9832">MVQVLFNNPFALIISGNICSSIFPMTRSSRQGCPLSPILFCISLELIAQLIRLSAYTVQHRNQKRTSLNASLGLTLLLFCCITSTVSVR</sequence>
<accession>A0A8C6UJ88</accession>
<dbReference type="Proteomes" id="UP000694523">
    <property type="component" value="Unplaced"/>
</dbReference>
<reference evidence="2" key="2">
    <citation type="submission" date="2025-09" db="UniProtKB">
        <authorList>
            <consortium name="Ensembl"/>
        </authorList>
    </citation>
    <scope>IDENTIFICATION</scope>
</reference>
<keyword evidence="1" id="KW-0812">Transmembrane</keyword>
<evidence type="ECO:0000313" key="2">
    <source>
        <dbReference type="Ensembl" id="ENSNMLP00000035911.1"/>
    </source>
</evidence>
<dbReference type="Ensembl" id="ENSNMLT00000040006.1">
    <property type="protein sequence ID" value="ENSNMLP00000035911.1"/>
    <property type="gene ID" value="ENSNMLG00000022297.1"/>
</dbReference>
<evidence type="ECO:0000256" key="1">
    <source>
        <dbReference type="SAM" id="Phobius"/>
    </source>
</evidence>
<name>A0A8C6UJ88_9GOBI</name>
<keyword evidence="1" id="KW-1133">Transmembrane helix</keyword>